<dbReference type="AlphaFoldDB" id="A0A0J6SX84"/>
<reference evidence="1 2" key="1">
    <citation type="submission" date="2015-03" db="EMBL/GenBank/DDBJ databases">
        <title>Genome sequencing of Methylobacterium tarhaniae DSM 25844.</title>
        <authorList>
            <person name="Chaudhry V."/>
            <person name="Patil P.B."/>
        </authorList>
    </citation>
    <scope>NUCLEOTIDE SEQUENCE [LARGE SCALE GENOMIC DNA]</scope>
    <source>
        <strain evidence="1 2">DSM 25844</strain>
    </source>
</reference>
<proteinExistence type="predicted"/>
<evidence type="ECO:0000313" key="1">
    <source>
        <dbReference type="EMBL" id="KMO38167.1"/>
    </source>
</evidence>
<dbReference type="PATRIC" id="fig|1187852.3.peg.862"/>
<sequence length="66" mass="6777">MTVRPPPSITSRDARCLAQGVTIGATNRSLTGLNDTLCLSPAPIATPTDIGRIVEAIDGALGRVFG</sequence>
<name>A0A0J6SX84_9HYPH</name>
<organism evidence="1 2">
    <name type="scientific">Methylobacterium tarhaniae</name>
    <dbReference type="NCBI Taxonomy" id="1187852"/>
    <lineage>
        <taxon>Bacteria</taxon>
        <taxon>Pseudomonadati</taxon>
        <taxon>Pseudomonadota</taxon>
        <taxon>Alphaproteobacteria</taxon>
        <taxon>Hyphomicrobiales</taxon>
        <taxon>Methylobacteriaceae</taxon>
        <taxon>Methylobacterium</taxon>
    </lineage>
</organism>
<dbReference type="EMBL" id="LABZ01000125">
    <property type="protein sequence ID" value="KMO38167.1"/>
    <property type="molecule type" value="Genomic_DNA"/>
</dbReference>
<evidence type="ECO:0000313" key="2">
    <source>
        <dbReference type="Proteomes" id="UP000036449"/>
    </source>
</evidence>
<accession>A0A0J6SX84</accession>
<protein>
    <submittedName>
        <fullName evidence="1">Uncharacterized protein</fullName>
    </submittedName>
</protein>
<keyword evidence="2" id="KW-1185">Reference proteome</keyword>
<dbReference type="RefSeq" id="WP_048452239.1">
    <property type="nucleotide sequence ID" value="NZ_JBNNPJ010000208.1"/>
</dbReference>
<gene>
    <name evidence="1" type="ORF">VQ03_17880</name>
</gene>
<dbReference type="Proteomes" id="UP000036449">
    <property type="component" value="Unassembled WGS sequence"/>
</dbReference>
<comment type="caution">
    <text evidence="1">The sequence shown here is derived from an EMBL/GenBank/DDBJ whole genome shotgun (WGS) entry which is preliminary data.</text>
</comment>